<dbReference type="Proteomes" id="UP000391834">
    <property type="component" value="Unassembled WGS sequence"/>
</dbReference>
<protein>
    <submittedName>
        <fullName evidence="2">cAMP-binding protein</fullName>
    </submittedName>
</protein>
<dbReference type="SUPFAM" id="SSF51206">
    <property type="entry name" value="cAMP-binding domain-like"/>
    <property type="match status" value="1"/>
</dbReference>
<accession>A0A5M4AUE3</accession>
<reference evidence="2 3" key="1">
    <citation type="submission" date="2019-10" db="EMBL/GenBank/DDBJ databases">
        <title>Prolixibacter strains distinguished by the presence of nitrate reductase genes were adept at nitrate-dependent anaerobic corrosion of metallic iron and carbon steel.</title>
        <authorList>
            <person name="Iino T."/>
            <person name="Shono N."/>
            <person name="Ito K."/>
            <person name="Nakamura R."/>
            <person name="Sueoka K."/>
            <person name="Harayama S."/>
            <person name="Ohkuma M."/>
        </authorList>
    </citation>
    <scope>NUCLEOTIDE SEQUENCE [LARGE SCALE GENOMIC DNA]</scope>
    <source>
        <strain evidence="2 3">JCM 13498</strain>
    </source>
</reference>
<comment type="caution">
    <text evidence="2">The sequence shown here is derived from an EMBL/GenBank/DDBJ whole genome shotgun (WGS) entry which is preliminary data.</text>
</comment>
<keyword evidence="3" id="KW-1185">Reference proteome</keyword>
<dbReference type="AlphaFoldDB" id="A0A5M4AUE3"/>
<dbReference type="InterPro" id="IPR018490">
    <property type="entry name" value="cNMP-bd_dom_sf"/>
</dbReference>
<name>A0A5M4AUE3_9BACT</name>
<dbReference type="RefSeq" id="WP_025863795.1">
    <property type="nucleotide sequence ID" value="NZ_BLAX01000001.1"/>
</dbReference>
<dbReference type="EMBL" id="BLAX01000001">
    <property type="protein sequence ID" value="GET31580.1"/>
    <property type="molecule type" value="Genomic_DNA"/>
</dbReference>
<evidence type="ECO:0000259" key="1">
    <source>
        <dbReference type="Pfam" id="PF00027"/>
    </source>
</evidence>
<gene>
    <name evidence="2" type="ORF">PbJCM13498_04430</name>
</gene>
<dbReference type="InterPro" id="IPR014710">
    <property type="entry name" value="RmlC-like_jellyroll"/>
</dbReference>
<evidence type="ECO:0000313" key="2">
    <source>
        <dbReference type="EMBL" id="GET31580.1"/>
    </source>
</evidence>
<evidence type="ECO:0000313" key="3">
    <source>
        <dbReference type="Proteomes" id="UP000391834"/>
    </source>
</evidence>
<feature type="domain" description="Cyclic nucleotide-binding" evidence="1">
    <location>
        <begin position="30"/>
        <end position="116"/>
    </location>
</feature>
<dbReference type="Pfam" id="PF00027">
    <property type="entry name" value="cNMP_binding"/>
    <property type="match status" value="1"/>
</dbReference>
<proteinExistence type="predicted"/>
<dbReference type="InterPro" id="IPR000595">
    <property type="entry name" value="cNMP-bd_dom"/>
</dbReference>
<sequence>MSTELIQHIRQFVTLTDDQAALIMANVLERDVVKKEMLLNPGAICRANYFVASGCLRLFFTDEQGNERTIQFAIENWWMTDYTSKDRKVSSQYSIQAVEDSVVISLDDETSEKLFATIPVFETYFRKILQRAYSASLFRIGLLYSRSKEEMFFNFQRKYPEFVQRVPQYMLASLLGMTPEYLSELRKKTASSVS</sequence>
<dbReference type="Gene3D" id="2.60.120.10">
    <property type="entry name" value="Jelly Rolls"/>
    <property type="match status" value="1"/>
</dbReference>
<dbReference type="OrthoDB" id="680421at2"/>
<organism evidence="2 3">
    <name type="scientific">Prolixibacter bellariivorans</name>
    <dbReference type="NCBI Taxonomy" id="314319"/>
    <lineage>
        <taxon>Bacteria</taxon>
        <taxon>Pseudomonadati</taxon>
        <taxon>Bacteroidota</taxon>
        <taxon>Bacteroidia</taxon>
        <taxon>Marinilabiliales</taxon>
        <taxon>Prolixibacteraceae</taxon>
        <taxon>Prolixibacter</taxon>
    </lineage>
</organism>